<evidence type="ECO:0000313" key="2">
    <source>
        <dbReference type="EMBL" id="GFG31298.1"/>
    </source>
</evidence>
<sequence>CRQFWKCWYQDHLQELQQRRCWRFKHPDVKRGDVVIIHEDNLPPLKWLLGAIEEVFTGSDGHVRVVLVCIKRDALK</sequence>
<dbReference type="InParanoid" id="A0A6L2PL80"/>
<feature type="non-terminal residue" evidence="2">
    <location>
        <position position="1"/>
    </location>
</feature>
<dbReference type="OrthoDB" id="6763714at2759"/>
<accession>A0A6L2PL80</accession>
<evidence type="ECO:0000313" key="3">
    <source>
        <dbReference type="Proteomes" id="UP000502823"/>
    </source>
</evidence>
<name>A0A6L2PL80_COPFO</name>
<dbReference type="AlphaFoldDB" id="A0A6L2PL80"/>
<dbReference type="PANTHER" id="PTHR47331">
    <property type="entry name" value="PHD-TYPE DOMAIN-CONTAINING PROTEIN"/>
    <property type="match status" value="1"/>
</dbReference>
<organism evidence="2 3">
    <name type="scientific">Coptotermes formosanus</name>
    <name type="common">Formosan subterranean termite</name>
    <dbReference type="NCBI Taxonomy" id="36987"/>
    <lineage>
        <taxon>Eukaryota</taxon>
        <taxon>Metazoa</taxon>
        <taxon>Ecdysozoa</taxon>
        <taxon>Arthropoda</taxon>
        <taxon>Hexapoda</taxon>
        <taxon>Insecta</taxon>
        <taxon>Pterygota</taxon>
        <taxon>Neoptera</taxon>
        <taxon>Polyneoptera</taxon>
        <taxon>Dictyoptera</taxon>
        <taxon>Blattodea</taxon>
        <taxon>Blattoidea</taxon>
        <taxon>Termitoidae</taxon>
        <taxon>Rhinotermitidae</taxon>
        <taxon>Coptotermes</taxon>
    </lineage>
</organism>
<dbReference type="EMBL" id="BLKM01004396">
    <property type="protein sequence ID" value="GFG31298.1"/>
    <property type="molecule type" value="Genomic_DNA"/>
</dbReference>
<keyword evidence="3" id="KW-1185">Reference proteome</keyword>
<comment type="caution">
    <text evidence="2">The sequence shown here is derived from an EMBL/GenBank/DDBJ whole genome shotgun (WGS) entry which is preliminary data.</text>
</comment>
<proteinExistence type="predicted"/>
<dbReference type="Pfam" id="PF18701">
    <property type="entry name" value="DUF5641"/>
    <property type="match status" value="1"/>
</dbReference>
<feature type="domain" description="DUF5641" evidence="1">
    <location>
        <begin position="2"/>
        <end position="74"/>
    </location>
</feature>
<dbReference type="PANTHER" id="PTHR47331:SF5">
    <property type="entry name" value="RIBONUCLEASE H"/>
    <property type="match status" value="1"/>
</dbReference>
<evidence type="ECO:0000259" key="1">
    <source>
        <dbReference type="Pfam" id="PF18701"/>
    </source>
</evidence>
<dbReference type="Proteomes" id="UP000502823">
    <property type="component" value="Unassembled WGS sequence"/>
</dbReference>
<protein>
    <recommendedName>
        <fullName evidence="1">DUF5641 domain-containing protein</fullName>
    </recommendedName>
</protein>
<dbReference type="InterPro" id="IPR040676">
    <property type="entry name" value="DUF5641"/>
</dbReference>
<reference evidence="3" key="1">
    <citation type="submission" date="2020-01" db="EMBL/GenBank/DDBJ databases">
        <title>Draft genome sequence of the Termite Coptotermes fromosanus.</title>
        <authorList>
            <person name="Itakura S."/>
            <person name="Yosikawa Y."/>
            <person name="Umezawa K."/>
        </authorList>
    </citation>
    <scope>NUCLEOTIDE SEQUENCE [LARGE SCALE GENOMIC DNA]</scope>
</reference>
<gene>
    <name evidence="2" type="ORF">Cfor_09840</name>
</gene>